<evidence type="ECO:0000313" key="2">
    <source>
        <dbReference type="EMBL" id="DBA56773.1"/>
    </source>
</evidence>
<reference evidence="2" key="1">
    <citation type="journal article" date="2024" name="Microb. Genom.">
        <title>The hidden RNA viruses in Blattodea (cockroach and termite).</title>
        <authorList>
            <person name="Fan J."/>
            <person name="Jiang S."/>
            <person name="Li W."/>
            <person name="Li J."/>
            <person name="Pang R."/>
            <person name="Wu H."/>
        </authorList>
    </citation>
    <scope>NUCLEOTIDE SEQUENCE</scope>
    <source>
        <strain evidence="2">AUS2016</strain>
    </source>
</reference>
<protein>
    <submittedName>
        <fullName evidence="2">Capsid protein</fullName>
    </submittedName>
</protein>
<organism evidence="2">
    <name type="scientific">Cryptotermes secundus trichomonasvirus 1</name>
    <dbReference type="NCBI Taxonomy" id="3133527"/>
    <lineage>
        <taxon>Viruses</taxon>
        <taxon>Riboviria</taxon>
        <taxon>Orthornavirae</taxon>
        <taxon>Duplornaviricota</taxon>
        <taxon>Chrymotiviricetes</taxon>
        <taxon>Ghabrivirales</taxon>
        <taxon>Alphatotivirineae</taxon>
        <taxon>Pseudototiviridae</taxon>
        <taxon>Trichomonasvirus</taxon>
    </lineage>
</organism>
<accession>A0AAT9JNH6</accession>
<name>A0AAT9JNH6_9VIRU</name>
<feature type="region of interest" description="Disordered" evidence="1">
    <location>
        <begin position="1"/>
        <end position="32"/>
    </location>
</feature>
<dbReference type="EMBL" id="BK067210">
    <property type="protein sequence ID" value="DBA56773.1"/>
    <property type="molecule type" value="Genomic_RNA"/>
</dbReference>
<evidence type="ECO:0000256" key="1">
    <source>
        <dbReference type="SAM" id="MobiDB-lite"/>
    </source>
</evidence>
<proteinExistence type="predicted"/>
<sequence>MSRDDDELAQGGAEPPPGHEEPPPRAVVDAMRAPPGGKFANVGQMVRHYAGVAFGPVIVKQNGAAAAAGNIECNAAANLVVRIPINVNQICQQGIAIGGKNKVINVDIGVSDNSRNILPGFDQDDFELPLSQAYEDELANWLRVKKIMFHKRVIGTERRYVHQAPHWLAYAFGMLCGINTRIQYERTIAAHGGAAYWDTLIGNGLAAGAAKLYDGPAIGGVQVFGLGAIAFAGAAANAFSGFAQHGTNQLMEQHLADEHMWMFLSDEQVVDPVICAAMNILQALITTTNWNVLGLGAAPSIQILRQGNAPGGGAGALPAAGGMADALYEQGCAFLGYIVNQLFAGNKGLMWRYIMAGNGLLIRPHCCYSEGGLMRKALRRVVMPMPRFLMMMPARGEMEYDDYVNPLGSGIALGLATLAETMIIQSAFSTHGAVTVNFSPAMPGDRDDPVDLNPVFSGEWCFQGMQGAAFPVGPAYVKLLLDRAVRERLDEGLIHFYTTDVNQIVRMMELSARFGRVTLNNVKRRKIQMHRGAGMAPGARPMGHEPRNQFKFRIGFLNRFHDPELAYILGVTAGNAAMLQGVHSGSVVNEVKAYVAGNDLRELPLLMFLHNNGLDQHVRVERENPRKNMWIMMLDGRLRMLRARPAIDDLLWGWNEHGGVPRPYSAYISDSKNIAIQSLAGAGEVTVAVQVTSALRWNLSYAQVPERFREGRQGGGL</sequence>